<reference evidence="1" key="2">
    <citation type="submission" date="2025-09" db="UniProtKB">
        <authorList>
            <consortium name="EnsemblPlants"/>
        </authorList>
    </citation>
    <scope>IDENTIFICATION</scope>
</reference>
<organism evidence="1 2">
    <name type="scientific">Avena sativa</name>
    <name type="common">Oat</name>
    <dbReference type="NCBI Taxonomy" id="4498"/>
    <lineage>
        <taxon>Eukaryota</taxon>
        <taxon>Viridiplantae</taxon>
        <taxon>Streptophyta</taxon>
        <taxon>Embryophyta</taxon>
        <taxon>Tracheophyta</taxon>
        <taxon>Spermatophyta</taxon>
        <taxon>Magnoliopsida</taxon>
        <taxon>Liliopsida</taxon>
        <taxon>Poales</taxon>
        <taxon>Poaceae</taxon>
        <taxon>BOP clade</taxon>
        <taxon>Pooideae</taxon>
        <taxon>Poodae</taxon>
        <taxon>Poeae</taxon>
        <taxon>Poeae Chloroplast Group 1 (Aveneae type)</taxon>
        <taxon>Aveninae</taxon>
        <taxon>Avena</taxon>
    </lineage>
</organism>
<name>A0ACD5TYZ1_AVESA</name>
<dbReference type="EnsemblPlants" id="AVESA.00010b.r2.1DG0152230.1">
    <property type="protein sequence ID" value="AVESA.00010b.r2.1DG0152230.1.CDS.1"/>
    <property type="gene ID" value="AVESA.00010b.r2.1DG0152230"/>
</dbReference>
<evidence type="ECO:0000313" key="2">
    <source>
        <dbReference type="Proteomes" id="UP001732700"/>
    </source>
</evidence>
<proteinExistence type="predicted"/>
<evidence type="ECO:0000313" key="1">
    <source>
        <dbReference type="EnsemblPlants" id="AVESA.00010b.r2.1DG0152230.1.CDS.1"/>
    </source>
</evidence>
<protein>
    <submittedName>
        <fullName evidence="1">Uncharacterized protein</fullName>
    </submittedName>
</protein>
<sequence>MSRSIKLTFVRSTKPKRETTMGMSVVFIVALVLCSIATLGTCSAAGFRMELNHVDAKGSYTAAERVQRVMASSRQRLASIADVNAPVHWNTSQYVAEYLIGSPPQRAEALIDTGSDLIWTQCSTCLQGRGSSCVEQGLPFYNASKSDSFHPVPCNDTLCLANDDNSCAKDGSCAFEASYGAGNAAGSIGTELFTFQNGSAKLTFGCVNELSITPGSLDGASGLIGLGRGPLSLVSQTGATKFSYCHTPYLRSNATTGASRHLFVGTSASLTTGSSAVMSMSFVEGPKGYPFYYVPLVGITVGNTRLSISPTVFALKEGGVGGVIVDSGTSATLLVDGAYHPMREELGRQLNGSLVPPPAGSGMDLCVAVVREKTVPLPSMVFHFSGGADMVLPPENCWAPLDSSTSCMVMGSSSIGFFSTIGNFQLQNKHLLYDLAKDQLSFQTADCSSL</sequence>
<accession>A0ACD5TYZ1</accession>
<dbReference type="Proteomes" id="UP001732700">
    <property type="component" value="Chromosome 1D"/>
</dbReference>
<reference evidence="1" key="1">
    <citation type="submission" date="2021-05" db="EMBL/GenBank/DDBJ databases">
        <authorList>
            <person name="Scholz U."/>
            <person name="Mascher M."/>
            <person name="Fiebig A."/>
        </authorList>
    </citation>
    <scope>NUCLEOTIDE SEQUENCE [LARGE SCALE GENOMIC DNA]</scope>
</reference>
<keyword evidence="2" id="KW-1185">Reference proteome</keyword>